<dbReference type="Pfam" id="PF00149">
    <property type="entry name" value="Metallophos"/>
    <property type="match status" value="1"/>
</dbReference>
<sequence length="288" mass="32789">MNLLKYVGIPLLLGALAYVQNNRLTVSRYVWSSPKLPSSFDGYRILQLSDLHQKTFGRGNKRLLMRVEKERPDLIVITGDVLFGYTPDIDKAIESVAGLSELAPTYFVSGNHEFKQDEKMREELYRRLEGEGIHIHNNRCVRLHRDGGELVLLGVDDPTCFAWRERRERFFRLLSNLVEGLGAEELKILLSHRPERFAVYEACGIDLTFSGHVHGGQIRLPFLKGLYSPEQGLFPKYQKGIYHSGTSSLVVSAGLGRSIIPLRINNYPDIVVVEFKKEIQTTRASMRT</sequence>
<gene>
    <name evidence="4" type="ORF">ACFO4R_02555</name>
</gene>
<keyword evidence="5" id="KW-1185">Reference proteome</keyword>
<dbReference type="SUPFAM" id="SSF56300">
    <property type="entry name" value="Metallo-dependent phosphatases"/>
    <property type="match status" value="1"/>
</dbReference>
<comment type="caution">
    <text evidence="4">The sequence shown here is derived from an EMBL/GenBank/DDBJ whole genome shotgun (WGS) entry which is preliminary data.</text>
</comment>
<dbReference type="PANTHER" id="PTHR31302:SF31">
    <property type="entry name" value="PHOSPHODIESTERASE YAEI"/>
    <property type="match status" value="1"/>
</dbReference>
<dbReference type="InterPro" id="IPR029052">
    <property type="entry name" value="Metallo-depent_PP-like"/>
</dbReference>
<evidence type="ECO:0000256" key="2">
    <source>
        <dbReference type="ARBA" id="ARBA00022801"/>
    </source>
</evidence>
<dbReference type="InterPro" id="IPR004843">
    <property type="entry name" value="Calcineurin-like_PHP"/>
</dbReference>
<keyword evidence="2" id="KW-0378">Hydrolase</keyword>
<dbReference type="InterPro" id="IPR051158">
    <property type="entry name" value="Metallophosphoesterase_sf"/>
</dbReference>
<name>A0ABV9QIB2_9FIRM</name>
<dbReference type="PANTHER" id="PTHR31302">
    <property type="entry name" value="TRANSMEMBRANE PROTEIN WITH METALLOPHOSPHOESTERASE DOMAIN-RELATED"/>
    <property type="match status" value="1"/>
</dbReference>
<proteinExistence type="predicted"/>
<dbReference type="Proteomes" id="UP001595916">
    <property type="component" value="Unassembled WGS sequence"/>
</dbReference>
<evidence type="ECO:0000313" key="4">
    <source>
        <dbReference type="EMBL" id="MFC4803953.1"/>
    </source>
</evidence>
<dbReference type="RefSeq" id="WP_379787430.1">
    <property type="nucleotide sequence ID" value="NZ_JBHSHL010000008.1"/>
</dbReference>
<accession>A0ABV9QIB2</accession>
<keyword evidence="1" id="KW-0479">Metal-binding</keyword>
<evidence type="ECO:0000313" key="5">
    <source>
        <dbReference type="Proteomes" id="UP001595916"/>
    </source>
</evidence>
<evidence type="ECO:0000259" key="3">
    <source>
        <dbReference type="Pfam" id="PF00149"/>
    </source>
</evidence>
<dbReference type="EMBL" id="JBHSHL010000008">
    <property type="protein sequence ID" value="MFC4803953.1"/>
    <property type="molecule type" value="Genomic_DNA"/>
</dbReference>
<dbReference type="Gene3D" id="3.60.21.10">
    <property type="match status" value="1"/>
</dbReference>
<reference evidence="5" key="1">
    <citation type="journal article" date="2019" name="Int. J. Syst. Evol. Microbiol.">
        <title>The Global Catalogue of Microorganisms (GCM) 10K type strain sequencing project: providing services to taxonomists for standard genome sequencing and annotation.</title>
        <authorList>
            <consortium name="The Broad Institute Genomics Platform"/>
            <consortium name="The Broad Institute Genome Sequencing Center for Infectious Disease"/>
            <person name="Wu L."/>
            <person name="Ma J."/>
        </authorList>
    </citation>
    <scope>NUCLEOTIDE SEQUENCE [LARGE SCALE GENOMIC DNA]</scope>
    <source>
        <strain evidence="5">CCUG 46385</strain>
    </source>
</reference>
<feature type="domain" description="Calcineurin-like phosphoesterase" evidence="3">
    <location>
        <begin position="44"/>
        <end position="215"/>
    </location>
</feature>
<protein>
    <submittedName>
        <fullName evidence="4">Metallophosphoesterase</fullName>
    </submittedName>
</protein>
<organism evidence="4 5">
    <name type="scientific">Filifactor villosus</name>
    <dbReference type="NCBI Taxonomy" id="29374"/>
    <lineage>
        <taxon>Bacteria</taxon>
        <taxon>Bacillati</taxon>
        <taxon>Bacillota</taxon>
        <taxon>Clostridia</taxon>
        <taxon>Peptostreptococcales</taxon>
        <taxon>Filifactoraceae</taxon>
        <taxon>Filifactor</taxon>
    </lineage>
</organism>
<evidence type="ECO:0000256" key="1">
    <source>
        <dbReference type="ARBA" id="ARBA00022723"/>
    </source>
</evidence>